<reference evidence="6" key="2">
    <citation type="submission" date="2021-12" db="EMBL/GenBank/DDBJ databases">
        <title>Resequencing data analysis of finger millet.</title>
        <authorList>
            <person name="Hatakeyama M."/>
            <person name="Aluri S."/>
            <person name="Balachadran M.T."/>
            <person name="Sivarajan S.R."/>
            <person name="Poveda L."/>
            <person name="Shimizu-Inatsugi R."/>
            <person name="Schlapbach R."/>
            <person name="Sreeman S.M."/>
            <person name="Shimizu K.K."/>
        </authorList>
    </citation>
    <scope>NUCLEOTIDE SEQUENCE</scope>
</reference>
<name>A0AAV5DAA6_ELECO</name>
<evidence type="ECO:0000259" key="5">
    <source>
        <dbReference type="PROSITE" id="PS50089"/>
    </source>
</evidence>
<dbReference type="PANTHER" id="PTHR45931:SF23">
    <property type="entry name" value="OS12G0134500 PROTEIN"/>
    <property type="match status" value="1"/>
</dbReference>
<dbReference type="Pfam" id="PF13639">
    <property type="entry name" value="zf-RING_2"/>
    <property type="match status" value="1"/>
</dbReference>
<dbReference type="GO" id="GO:0006511">
    <property type="term" value="P:ubiquitin-dependent protein catabolic process"/>
    <property type="evidence" value="ECO:0007669"/>
    <property type="project" value="TreeGrafter"/>
</dbReference>
<dbReference type="AlphaFoldDB" id="A0AAV5DAA6"/>
<gene>
    <name evidence="6" type="primary">ga24805</name>
    <name evidence="6" type="ORF">PR202_ga24805</name>
</gene>
<protein>
    <recommendedName>
        <fullName evidence="5">RING-type domain-containing protein</fullName>
    </recommendedName>
</protein>
<keyword evidence="2 4" id="KW-0863">Zinc-finger</keyword>
<dbReference type="SUPFAM" id="SSF57850">
    <property type="entry name" value="RING/U-box"/>
    <property type="match status" value="1"/>
</dbReference>
<dbReference type="PANTHER" id="PTHR45931">
    <property type="entry name" value="SI:CH211-59O9.10"/>
    <property type="match status" value="1"/>
</dbReference>
<dbReference type="EMBL" id="BQKI01000013">
    <property type="protein sequence ID" value="GJN07017.1"/>
    <property type="molecule type" value="Genomic_DNA"/>
</dbReference>
<evidence type="ECO:0000256" key="2">
    <source>
        <dbReference type="ARBA" id="ARBA00022771"/>
    </source>
</evidence>
<keyword evidence="7" id="KW-1185">Reference proteome</keyword>
<sequence>MASNTVPKQRSSGTHYCEGQRLESIYILQEKPACTTHTASWKPYGATFCLRYRKVFRVQTPPRRVPHRDAPRAAIRGWIASSSQPQFHQRRKKAIFRPSGISASGKAIVALHMPAVGETREVDCAVCLEDFKNGDNLRMMPCCHTFHQTCIFHWLIVSRQCPICRFMMPSADEERLLDEQAEAVYAEVCQWAMPTGEEEASAMDMDDGDEDMIVNIID</sequence>
<evidence type="ECO:0000256" key="1">
    <source>
        <dbReference type="ARBA" id="ARBA00022723"/>
    </source>
</evidence>
<dbReference type="GO" id="GO:0061630">
    <property type="term" value="F:ubiquitin protein ligase activity"/>
    <property type="evidence" value="ECO:0007669"/>
    <property type="project" value="TreeGrafter"/>
</dbReference>
<evidence type="ECO:0000256" key="4">
    <source>
        <dbReference type="PROSITE-ProRule" id="PRU00175"/>
    </source>
</evidence>
<dbReference type="SMART" id="SM00184">
    <property type="entry name" value="RING"/>
    <property type="match status" value="1"/>
</dbReference>
<dbReference type="GO" id="GO:0008270">
    <property type="term" value="F:zinc ion binding"/>
    <property type="evidence" value="ECO:0007669"/>
    <property type="project" value="UniProtKB-KW"/>
</dbReference>
<dbReference type="Gene3D" id="3.30.40.10">
    <property type="entry name" value="Zinc/RING finger domain, C3HC4 (zinc finger)"/>
    <property type="match status" value="1"/>
</dbReference>
<evidence type="ECO:0000256" key="3">
    <source>
        <dbReference type="ARBA" id="ARBA00022833"/>
    </source>
</evidence>
<comment type="caution">
    <text evidence="6">The sequence shown here is derived from an EMBL/GenBank/DDBJ whole genome shotgun (WGS) entry which is preliminary data.</text>
</comment>
<dbReference type="InterPro" id="IPR013083">
    <property type="entry name" value="Znf_RING/FYVE/PHD"/>
</dbReference>
<keyword evidence="3" id="KW-0862">Zinc</keyword>
<dbReference type="InterPro" id="IPR051834">
    <property type="entry name" value="RING_finger_E3_ligase"/>
</dbReference>
<organism evidence="6 7">
    <name type="scientific">Eleusine coracana subsp. coracana</name>
    <dbReference type="NCBI Taxonomy" id="191504"/>
    <lineage>
        <taxon>Eukaryota</taxon>
        <taxon>Viridiplantae</taxon>
        <taxon>Streptophyta</taxon>
        <taxon>Embryophyta</taxon>
        <taxon>Tracheophyta</taxon>
        <taxon>Spermatophyta</taxon>
        <taxon>Magnoliopsida</taxon>
        <taxon>Liliopsida</taxon>
        <taxon>Poales</taxon>
        <taxon>Poaceae</taxon>
        <taxon>PACMAD clade</taxon>
        <taxon>Chloridoideae</taxon>
        <taxon>Cynodonteae</taxon>
        <taxon>Eleusininae</taxon>
        <taxon>Eleusine</taxon>
    </lineage>
</organism>
<evidence type="ECO:0000313" key="6">
    <source>
        <dbReference type="EMBL" id="GJN07017.1"/>
    </source>
</evidence>
<dbReference type="PROSITE" id="PS50089">
    <property type="entry name" value="ZF_RING_2"/>
    <property type="match status" value="1"/>
</dbReference>
<proteinExistence type="predicted"/>
<evidence type="ECO:0000313" key="7">
    <source>
        <dbReference type="Proteomes" id="UP001054889"/>
    </source>
</evidence>
<accession>A0AAV5DAA6</accession>
<dbReference type="GO" id="GO:0005634">
    <property type="term" value="C:nucleus"/>
    <property type="evidence" value="ECO:0007669"/>
    <property type="project" value="TreeGrafter"/>
</dbReference>
<keyword evidence="1" id="KW-0479">Metal-binding</keyword>
<feature type="domain" description="RING-type" evidence="5">
    <location>
        <begin position="124"/>
        <end position="165"/>
    </location>
</feature>
<dbReference type="Proteomes" id="UP001054889">
    <property type="component" value="Unassembled WGS sequence"/>
</dbReference>
<dbReference type="InterPro" id="IPR001841">
    <property type="entry name" value="Znf_RING"/>
</dbReference>
<reference evidence="6" key="1">
    <citation type="journal article" date="2018" name="DNA Res.">
        <title>Multiple hybrid de novo genome assembly of finger millet, an orphan allotetraploid crop.</title>
        <authorList>
            <person name="Hatakeyama M."/>
            <person name="Aluri S."/>
            <person name="Balachadran M.T."/>
            <person name="Sivarajan S.R."/>
            <person name="Patrignani A."/>
            <person name="Gruter S."/>
            <person name="Poveda L."/>
            <person name="Shimizu-Inatsugi R."/>
            <person name="Baeten J."/>
            <person name="Francoijs K.J."/>
            <person name="Nataraja K.N."/>
            <person name="Reddy Y.A.N."/>
            <person name="Phadnis S."/>
            <person name="Ravikumar R.L."/>
            <person name="Schlapbach R."/>
            <person name="Sreeman S.M."/>
            <person name="Shimizu K.K."/>
        </authorList>
    </citation>
    <scope>NUCLEOTIDE SEQUENCE</scope>
</reference>